<dbReference type="Proteomes" id="UP001194696">
    <property type="component" value="Unassembled WGS sequence"/>
</dbReference>
<keyword evidence="1" id="KW-0175">Coiled coil</keyword>
<evidence type="ECO:0000256" key="1">
    <source>
        <dbReference type="SAM" id="Coils"/>
    </source>
</evidence>
<evidence type="ECO:0000313" key="2">
    <source>
        <dbReference type="EMBL" id="KAG0293124.1"/>
    </source>
</evidence>
<evidence type="ECO:0000313" key="3">
    <source>
        <dbReference type="Proteomes" id="UP001194696"/>
    </source>
</evidence>
<keyword evidence="3" id="KW-1185">Reference proteome</keyword>
<protein>
    <recommendedName>
        <fullName evidence="4">Molecular chaperone DnaJ</fullName>
    </recommendedName>
</protein>
<feature type="coiled-coil region" evidence="1">
    <location>
        <begin position="275"/>
        <end position="348"/>
    </location>
</feature>
<name>A0ABQ7K8E9_9FUNG</name>
<dbReference type="InterPro" id="IPR001623">
    <property type="entry name" value="DnaJ_domain"/>
</dbReference>
<dbReference type="CDD" id="cd06257">
    <property type="entry name" value="DnaJ"/>
    <property type="match status" value="1"/>
</dbReference>
<dbReference type="Gene3D" id="1.10.287.110">
    <property type="entry name" value="DnaJ domain"/>
    <property type="match status" value="1"/>
</dbReference>
<dbReference type="SUPFAM" id="SSF46565">
    <property type="entry name" value="Chaperone J-domain"/>
    <property type="match status" value="1"/>
</dbReference>
<dbReference type="EMBL" id="JAAAIM010000169">
    <property type="protein sequence ID" value="KAG0293124.1"/>
    <property type="molecule type" value="Genomic_DNA"/>
</dbReference>
<dbReference type="InterPro" id="IPR036869">
    <property type="entry name" value="J_dom_sf"/>
</dbReference>
<organism evidence="2 3">
    <name type="scientific">Linnemannia gamsii</name>
    <dbReference type="NCBI Taxonomy" id="64522"/>
    <lineage>
        <taxon>Eukaryota</taxon>
        <taxon>Fungi</taxon>
        <taxon>Fungi incertae sedis</taxon>
        <taxon>Mucoromycota</taxon>
        <taxon>Mortierellomycotina</taxon>
        <taxon>Mortierellomycetes</taxon>
        <taxon>Mortierellales</taxon>
        <taxon>Mortierellaceae</taxon>
        <taxon>Linnemannia</taxon>
    </lineage>
</organism>
<gene>
    <name evidence="2" type="ORF">BGZ96_003270</name>
</gene>
<reference evidence="2 3" key="1">
    <citation type="journal article" date="2020" name="Fungal Divers.">
        <title>Resolving the Mortierellaceae phylogeny through synthesis of multi-gene phylogenetics and phylogenomics.</title>
        <authorList>
            <person name="Vandepol N."/>
            <person name="Liber J."/>
            <person name="Desiro A."/>
            <person name="Na H."/>
            <person name="Kennedy M."/>
            <person name="Barry K."/>
            <person name="Grigoriev I.V."/>
            <person name="Miller A.N."/>
            <person name="O'Donnell K."/>
            <person name="Stajich J.E."/>
            <person name="Bonito G."/>
        </authorList>
    </citation>
    <scope>NUCLEOTIDE SEQUENCE [LARGE SCALE GENOMIC DNA]</scope>
    <source>
        <strain evidence="2 3">AD045</strain>
    </source>
</reference>
<proteinExistence type="predicted"/>
<evidence type="ECO:0008006" key="4">
    <source>
        <dbReference type="Google" id="ProtNLM"/>
    </source>
</evidence>
<comment type="caution">
    <text evidence="2">The sequence shown here is derived from an EMBL/GenBank/DDBJ whole genome shotgun (WGS) entry which is preliminary data.</text>
</comment>
<sequence>MTRTNNWSVSIASDQNNPALSKEQKAFNSLIKQIDKRRKRLGVWETAAFAFQQQYVNDLLPLEQTMTSLQIRMVHCLDRAHGQKGLTQAERRKTAAVIVDWARDLIDEEESLKTIYNKYNPIDYDSETASEVDNMKSLFEAMFGVELGDEDISSPEDLLQHAQAHMEQQQEQAEAETIAREARRAARKKSPKQLAAEARAHEEQAQISLSIREVYRKLASALHPDREADPLERDRKTKLMQRVNAAYTKNNLLQLLELQLELEHIDQHSINGLSENRLKHYNKVLKEQVRELDQEIRHVEATFRCTYGVPPFEELSPDIVLRNLAIEIKNFRQNIRALERDLVAFEDIKNLKGWLKTFKLASARSISFDRGML</sequence>
<accession>A0ABQ7K8E9</accession>